<protein>
    <submittedName>
        <fullName evidence="2">DUF19 domain-containing protein</fullName>
    </submittedName>
</protein>
<name>A0AC35UEW3_9BILA</name>
<accession>A0AC35UEW3</accession>
<evidence type="ECO:0000313" key="2">
    <source>
        <dbReference type="WBParaSite" id="RSKR_0001060800.1"/>
    </source>
</evidence>
<dbReference type="WBParaSite" id="RSKR_0001060800.1">
    <property type="protein sequence ID" value="RSKR_0001060800.1"/>
    <property type="gene ID" value="RSKR_0001060800"/>
</dbReference>
<proteinExistence type="predicted"/>
<evidence type="ECO:0000313" key="1">
    <source>
        <dbReference type="Proteomes" id="UP000095286"/>
    </source>
</evidence>
<sequence>MSSKLEAQQNSYGPSQVCNFARNFRTCFGPDSNCFNDEYLEMMASDDKPATQIYDFFFSQIEDSCSVSGVINWDTFRQIKCFFLTVESSFISNFVCKAKKVIYGIVEHEHENRQRGIECIAELARSRCGDETVNMIKAAMNKGSIGV</sequence>
<dbReference type="Proteomes" id="UP000095286">
    <property type="component" value="Unplaced"/>
</dbReference>
<organism evidence="1 2">
    <name type="scientific">Rhabditophanes sp. KR3021</name>
    <dbReference type="NCBI Taxonomy" id="114890"/>
    <lineage>
        <taxon>Eukaryota</taxon>
        <taxon>Metazoa</taxon>
        <taxon>Ecdysozoa</taxon>
        <taxon>Nematoda</taxon>
        <taxon>Chromadorea</taxon>
        <taxon>Rhabditida</taxon>
        <taxon>Tylenchina</taxon>
        <taxon>Panagrolaimomorpha</taxon>
        <taxon>Strongyloidoidea</taxon>
        <taxon>Alloionematidae</taxon>
        <taxon>Rhabditophanes</taxon>
    </lineage>
</organism>
<reference evidence="2" key="1">
    <citation type="submission" date="2016-11" db="UniProtKB">
        <authorList>
            <consortium name="WormBaseParasite"/>
        </authorList>
    </citation>
    <scope>IDENTIFICATION</scope>
    <source>
        <strain evidence="2">KR3021</strain>
    </source>
</reference>